<dbReference type="InterPro" id="IPR013559">
    <property type="entry name" value="YheO"/>
</dbReference>
<dbReference type="PANTHER" id="PTHR35568:SF1">
    <property type="entry name" value="TRANSCRIPTIONAL REGULATOR DAUR"/>
    <property type="match status" value="1"/>
</dbReference>
<dbReference type="Pfam" id="PF13309">
    <property type="entry name" value="HTH_22"/>
    <property type="match status" value="1"/>
</dbReference>
<evidence type="ECO:0000313" key="3">
    <source>
        <dbReference type="EMBL" id="BBK84415.1"/>
    </source>
</evidence>
<feature type="domain" description="Transcriptional regulator DauR-like HTH" evidence="2">
    <location>
        <begin position="158"/>
        <end position="216"/>
    </location>
</feature>
<name>A0ABM7GYQ2_CUTAC</name>
<dbReference type="Proteomes" id="UP000318594">
    <property type="component" value="Chromosome"/>
</dbReference>
<dbReference type="Pfam" id="PF08348">
    <property type="entry name" value="PAS_6"/>
    <property type="match status" value="1"/>
</dbReference>
<dbReference type="InterPro" id="IPR039445">
    <property type="entry name" value="DauR-like_HTH"/>
</dbReference>
<proteinExistence type="predicted"/>
<evidence type="ECO:0008006" key="5">
    <source>
        <dbReference type="Google" id="ProtNLM"/>
    </source>
</evidence>
<organism evidence="3 4">
    <name type="scientific">Cutibacterium acnes subsp. acnes</name>
    <dbReference type="NCBI Taxonomy" id="1734925"/>
    <lineage>
        <taxon>Bacteria</taxon>
        <taxon>Bacillati</taxon>
        <taxon>Actinomycetota</taxon>
        <taxon>Actinomycetes</taxon>
        <taxon>Propionibacteriales</taxon>
        <taxon>Propionibacteriaceae</taxon>
        <taxon>Cutibacterium</taxon>
    </lineage>
</organism>
<accession>A0ABM7GYQ2</accession>
<gene>
    <name evidence="3" type="ORF">CacPP4_10300</name>
</gene>
<keyword evidence="4" id="KW-1185">Reference proteome</keyword>
<protein>
    <recommendedName>
        <fullName evidence="5">Transcriptional regulator</fullName>
    </recommendedName>
</protein>
<dbReference type="InterPro" id="IPR039446">
    <property type="entry name" value="DauR-like"/>
</dbReference>
<evidence type="ECO:0000259" key="1">
    <source>
        <dbReference type="Pfam" id="PF08348"/>
    </source>
</evidence>
<evidence type="ECO:0000259" key="2">
    <source>
        <dbReference type="Pfam" id="PF13309"/>
    </source>
</evidence>
<feature type="domain" description="YheO-like" evidence="1">
    <location>
        <begin position="15"/>
        <end position="120"/>
    </location>
</feature>
<sequence length="233" mass="25607">MNHMSRASREAMITALAGLVDPLKRSLIGSSEVVLHDLSKMPNSIVAISGHLTSRNIGDPATEALLRAWREGTMQTRIGYESTSPEGRALRSSTIFIEDADGPFAALCTNTDVSVWQGVHDMTAAILHGGPWPGETPAPQIPHHQDPPRDIKQVATGLMREAIDQVGVPVSLMRKDHKLRVVDELRRRGFFLLKDSIEATANRLKVSRFTVYNYLNELEERGDADTDDSGKSA</sequence>
<reference evidence="3 4" key="1">
    <citation type="submission" date="2019-06" db="EMBL/GenBank/DDBJ databases">
        <title>Complete genome sequence of Cutibacterium acnes subsp. acnes NBRC 107605.</title>
        <authorList>
            <person name="Miura T."/>
            <person name="Furukawa M."/>
            <person name="Shimamura M."/>
            <person name="Ohyama Y."/>
            <person name="Yamazoe A."/>
            <person name="Kawasaki H."/>
        </authorList>
    </citation>
    <scope>NUCLEOTIDE SEQUENCE [LARGE SCALE GENOMIC DNA]</scope>
    <source>
        <strain evidence="3 4">NBRC 107605</strain>
    </source>
</reference>
<evidence type="ECO:0000313" key="4">
    <source>
        <dbReference type="Proteomes" id="UP000318594"/>
    </source>
</evidence>
<dbReference type="EMBL" id="AP019723">
    <property type="protein sequence ID" value="BBK84415.1"/>
    <property type="molecule type" value="Genomic_DNA"/>
</dbReference>
<dbReference type="PANTHER" id="PTHR35568">
    <property type="entry name" value="TRANSCRIPTIONAL REGULATOR DAUR"/>
    <property type="match status" value="1"/>
</dbReference>